<evidence type="ECO:0000256" key="1">
    <source>
        <dbReference type="SAM" id="MobiDB-lite"/>
    </source>
</evidence>
<accession>A0ABP9FPU9</accession>
<reference evidence="3" key="1">
    <citation type="journal article" date="2019" name="Int. J. Syst. Evol. Microbiol.">
        <title>The Global Catalogue of Microorganisms (GCM) 10K type strain sequencing project: providing services to taxonomists for standard genome sequencing and annotation.</title>
        <authorList>
            <consortium name="The Broad Institute Genomics Platform"/>
            <consortium name="The Broad Institute Genome Sequencing Center for Infectious Disease"/>
            <person name="Wu L."/>
            <person name="Ma J."/>
        </authorList>
    </citation>
    <scope>NUCLEOTIDE SEQUENCE [LARGE SCALE GENOMIC DNA]</scope>
    <source>
        <strain evidence="3">JCM 19129</strain>
    </source>
</reference>
<gene>
    <name evidence="2" type="ORF">GCM10025790_01110</name>
</gene>
<evidence type="ECO:0000313" key="3">
    <source>
        <dbReference type="Proteomes" id="UP001500368"/>
    </source>
</evidence>
<evidence type="ECO:0000313" key="2">
    <source>
        <dbReference type="EMBL" id="GAA4910767.1"/>
    </source>
</evidence>
<keyword evidence="3" id="KW-1185">Reference proteome</keyword>
<organism evidence="2 3">
    <name type="scientific">Nesterenkonia rhizosphaerae</name>
    <dbReference type="NCBI Taxonomy" id="1348272"/>
    <lineage>
        <taxon>Bacteria</taxon>
        <taxon>Bacillati</taxon>
        <taxon>Actinomycetota</taxon>
        <taxon>Actinomycetes</taxon>
        <taxon>Micrococcales</taxon>
        <taxon>Micrococcaceae</taxon>
        <taxon>Nesterenkonia</taxon>
    </lineage>
</organism>
<dbReference type="EMBL" id="BAABLW010000001">
    <property type="protein sequence ID" value="GAA4910767.1"/>
    <property type="molecule type" value="Genomic_DNA"/>
</dbReference>
<feature type="region of interest" description="Disordered" evidence="1">
    <location>
        <begin position="226"/>
        <end position="254"/>
    </location>
</feature>
<protein>
    <submittedName>
        <fullName evidence="2">Uncharacterized protein</fullName>
    </submittedName>
</protein>
<name>A0ABP9FPU9_9MICC</name>
<sequence>MVDLSASFRDEAVAEEFTEFRDNVDRFATEHDLRPSLGTFRGWSPAGREFVAAANGELLVLGLTPTSWTLIEGLAVLDPGTGAAQGYAELSDPTRGEWQNPQRLLIGLGNWGDLAVLQTTTASGDTDVVVWDPVAGEKTECLRLKGAELNVDRLGAYPPTLIRVADLNSGLSAPGQMLIVHGREPVRYYGNAPEDLMLSTVDLEASKVTLIGEDLSQDDVIQLLRERSLHSGSGPEDTGRGEEEPPSEEADVLPSASLEEENLQPLGQEHFVLDWGAGYIIFERL</sequence>
<proteinExistence type="predicted"/>
<dbReference type="Proteomes" id="UP001500368">
    <property type="component" value="Unassembled WGS sequence"/>
</dbReference>
<comment type="caution">
    <text evidence="2">The sequence shown here is derived from an EMBL/GenBank/DDBJ whole genome shotgun (WGS) entry which is preliminary data.</text>
</comment>